<protein>
    <submittedName>
        <fullName evidence="1">Uncharacterized protein</fullName>
    </submittedName>
</protein>
<dbReference type="EnsemblPlants" id="EMT11897">
    <property type="protein sequence ID" value="EMT11897"/>
    <property type="gene ID" value="F775_01707"/>
</dbReference>
<proteinExistence type="predicted"/>
<sequence length="310" mass="34060">MAPAADAILKKSAFRCLDVARYVVAAAVSMLMVTVLVCAVKVVHRPHDLTLWIIAAPWSAERAGDLNGPFNANIRGDNLTFTFTLQAVNPSGRVRIYYTNPIARLRGRNSSSVMKTMLALRLPDVSVEHQSTVDINVLMNTFVLVPGQRFYFEALANGSGSSIADAFMKVNGTRIVQNIFTGQNLTSEQAFYYCSPIVFDEGEYYSSAAAVNVPCTEEAPTTILDDPLPDQPFPQHVVVGVVERFIQDAIDVGTEVVIWVIGIGVVAVVIIMGQLHFYPFVGSYPRVLSLLFELAQFCPYFFRRGPSNAL</sequence>
<dbReference type="PANTHER" id="PTHR36480">
    <property type="entry name" value="OS06G0118900 PROTEIN-RELATED"/>
    <property type="match status" value="1"/>
</dbReference>
<evidence type="ECO:0000313" key="1">
    <source>
        <dbReference type="EnsemblPlants" id="EMT11897"/>
    </source>
</evidence>
<reference evidence="1" key="1">
    <citation type="submission" date="2015-06" db="UniProtKB">
        <authorList>
            <consortium name="EnsemblPlants"/>
        </authorList>
    </citation>
    <scope>IDENTIFICATION</scope>
</reference>
<organism evidence="1">
    <name type="scientific">Aegilops tauschii</name>
    <name type="common">Tausch's goatgrass</name>
    <name type="synonym">Aegilops squarrosa</name>
    <dbReference type="NCBI Taxonomy" id="37682"/>
    <lineage>
        <taxon>Eukaryota</taxon>
        <taxon>Viridiplantae</taxon>
        <taxon>Streptophyta</taxon>
        <taxon>Embryophyta</taxon>
        <taxon>Tracheophyta</taxon>
        <taxon>Spermatophyta</taxon>
        <taxon>Magnoliopsida</taxon>
        <taxon>Liliopsida</taxon>
        <taxon>Poales</taxon>
        <taxon>Poaceae</taxon>
        <taxon>BOP clade</taxon>
        <taxon>Pooideae</taxon>
        <taxon>Triticodae</taxon>
        <taxon>Triticeae</taxon>
        <taxon>Triticinae</taxon>
        <taxon>Aegilops</taxon>
    </lineage>
</organism>
<dbReference type="PANTHER" id="PTHR36480:SF10">
    <property type="entry name" value="LATE EMBRYOGENESIS ABUNDANT PROTEIN LEA-2 SUBGROUP DOMAIN-CONTAINING PROTEIN"/>
    <property type="match status" value="1"/>
</dbReference>
<dbReference type="AlphaFoldDB" id="M8B591"/>
<name>M8B591_AEGTA</name>
<accession>M8B591</accession>